<dbReference type="Gene3D" id="1.10.260.40">
    <property type="entry name" value="lambda repressor-like DNA-binding domains"/>
    <property type="match status" value="1"/>
</dbReference>
<dbReference type="GO" id="GO:0003677">
    <property type="term" value="F:DNA binding"/>
    <property type="evidence" value="ECO:0007669"/>
    <property type="project" value="InterPro"/>
</dbReference>
<evidence type="ECO:0000313" key="2">
    <source>
        <dbReference type="EMBL" id="GGX73671.1"/>
    </source>
</evidence>
<dbReference type="InterPro" id="IPR010982">
    <property type="entry name" value="Lambda_DNA-bd_dom_sf"/>
</dbReference>
<dbReference type="CDD" id="cd00093">
    <property type="entry name" value="HTH_XRE"/>
    <property type="match status" value="1"/>
</dbReference>
<keyword evidence="3" id="KW-1185">Reference proteome</keyword>
<dbReference type="EMBL" id="BMXR01000017">
    <property type="protein sequence ID" value="GGX73671.1"/>
    <property type="molecule type" value="Genomic_DNA"/>
</dbReference>
<dbReference type="RefSeq" id="WP_189613334.1">
    <property type="nucleotide sequence ID" value="NZ_BMXR01000017.1"/>
</dbReference>
<comment type="caution">
    <text evidence="2">The sequence shown here is derived from an EMBL/GenBank/DDBJ whole genome shotgun (WGS) entry which is preliminary data.</text>
</comment>
<evidence type="ECO:0000259" key="1">
    <source>
        <dbReference type="SMART" id="SM00530"/>
    </source>
</evidence>
<reference evidence="2" key="1">
    <citation type="journal article" date="2014" name="Int. J. Syst. Evol. Microbiol.">
        <title>Complete genome sequence of Corynebacterium casei LMG S-19264T (=DSM 44701T), isolated from a smear-ripened cheese.</title>
        <authorList>
            <consortium name="US DOE Joint Genome Institute (JGI-PGF)"/>
            <person name="Walter F."/>
            <person name="Albersmeier A."/>
            <person name="Kalinowski J."/>
            <person name="Ruckert C."/>
        </authorList>
    </citation>
    <scope>NUCLEOTIDE SEQUENCE</scope>
    <source>
        <strain evidence="2">KCTC 22169</strain>
    </source>
</reference>
<dbReference type="InterPro" id="IPR001387">
    <property type="entry name" value="Cro/C1-type_HTH"/>
</dbReference>
<reference evidence="2" key="2">
    <citation type="submission" date="2020-09" db="EMBL/GenBank/DDBJ databases">
        <authorList>
            <person name="Sun Q."/>
            <person name="Kim S."/>
        </authorList>
    </citation>
    <scope>NUCLEOTIDE SEQUENCE</scope>
    <source>
        <strain evidence="2">KCTC 22169</strain>
    </source>
</reference>
<dbReference type="SUPFAM" id="SSF47413">
    <property type="entry name" value="lambda repressor-like DNA-binding domains"/>
    <property type="match status" value="1"/>
</dbReference>
<evidence type="ECO:0000313" key="3">
    <source>
        <dbReference type="Proteomes" id="UP000626148"/>
    </source>
</evidence>
<organism evidence="2 3">
    <name type="scientific">Saccharospirillum salsuginis</name>
    <dbReference type="NCBI Taxonomy" id="418750"/>
    <lineage>
        <taxon>Bacteria</taxon>
        <taxon>Pseudomonadati</taxon>
        <taxon>Pseudomonadota</taxon>
        <taxon>Gammaproteobacteria</taxon>
        <taxon>Oceanospirillales</taxon>
        <taxon>Saccharospirillaceae</taxon>
        <taxon>Saccharospirillum</taxon>
    </lineage>
</organism>
<name>A0A918KRY0_9GAMM</name>
<protein>
    <recommendedName>
        <fullName evidence="1">HTH cro/C1-type domain-containing protein</fullName>
    </recommendedName>
</protein>
<dbReference type="SMART" id="SM00530">
    <property type="entry name" value="HTH_XRE"/>
    <property type="match status" value="1"/>
</dbReference>
<gene>
    <name evidence="2" type="ORF">GCM10007392_46440</name>
</gene>
<sequence>MNSLEAIGRKARKHRKQLNLGSMREIARTLQISVNDISEIERGIFTGSILNVERYLSYIGLELTAVESKTPTLDDLEAIFREDDD</sequence>
<accession>A0A918KRY0</accession>
<dbReference type="AlphaFoldDB" id="A0A918KRY0"/>
<feature type="domain" description="HTH cro/C1-type" evidence="1">
    <location>
        <begin position="10"/>
        <end position="66"/>
    </location>
</feature>
<proteinExistence type="predicted"/>
<dbReference type="Proteomes" id="UP000626148">
    <property type="component" value="Unassembled WGS sequence"/>
</dbReference>